<evidence type="ECO:0000313" key="1">
    <source>
        <dbReference type="EMBL" id="JAH40730.1"/>
    </source>
</evidence>
<protein>
    <submittedName>
        <fullName evidence="1">Uncharacterized protein</fullName>
    </submittedName>
</protein>
<reference evidence="1" key="1">
    <citation type="submission" date="2014-11" db="EMBL/GenBank/DDBJ databases">
        <authorList>
            <person name="Amaro Gonzalez C."/>
        </authorList>
    </citation>
    <scope>NUCLEOTIDE SEQUENCE</scope>
</reference>
<reference evidence="1" key="2">
    <citation type="journal article" date="2015" name="Fish Shellfish Immunol.">
        <title>Early steps in the European eel (Anguilla anguilla)-Vibrio vulnificus interaction in the gills: Role of the RtxA13 toxin.</title>
        <authorList>
            <person name="Callol A."/>
            <person name="Pajuelo D."/>
            <person name="Ebbesson L."/>
            <person name="Teles M."/>
            <person name="MacKenzie S."/>
            <person name="Amaro C."/>
        </authorList>
    </citation>
    <scope>NUCLEOTIDE SEQUENCE</scope>
</reference>
<dbReference type="AlphaFoldDB" id="A0A0E9SJ97"/>
<sequence length="21" mass="2662">MLSFYVHLTVRYFWDKKDLLS</sequence>
<accession>A0A0E9SJ97</accession>
<name>A0A0E9SJ97_ANGAN</name>
<proteinExistence type="predicted"/>
<dbReference type="EMBL" id="GBXM01067847">
    <property type="protein sequence ID" value="JAH40730.1"/>
    <property type="molecule type" value="Transcribed_RNA"/>
</dbReference>
<organism evidence="1">
    <name type="scientific">Anguilla anguilla</name>
    <name type="common">European freshwater eel</name>
    <name type="synonym">Muraena anguilla</name>
    <dbReference type="NCBI Taxonomy" id="7936"/>
    <lineage>
        <taxon>Eukaryota</taxon>
        <taxon>Metazoa</taxon>
        <taxon>Chordata</taxon>
        <taxon>Craniata</taxon>
        <taxon>Vertebrata</taxon>
        <taxon>Euteleostomi</taxon>
        <taxon>Actinopterygii</taxon>
        <taxon>Neopterygii</taxon>
        <taxon>Teleostei</taxon>
        <taxon>Anguilliformes</taxon>
        <taxon>Anguillidae</taxon>
        <taxon>Anguilla</taxon>
    </lineage>
</organism>